<comment type="catalytic activity">
    <reaction evidence="14 15">
        <text>2-formamido-N(1)-(5-O-phospho-beta-D-ribosyl)acetamidine + ATP = 5-amino-1-(5-phospho-beta-D-ribosyl)imidazole + ADP + phosphate + H(+)</text>
        <dbReference type="Rhea" id="RHEA:23032"/>
        <dbReference type="ChEBI" id="CHEBI:15378"/>
        <dbReference type="ChEBI" id="CHEBI:30616"/>
        <dbReference type="ChEBI" id="CHEBI:43474"/>
        <dbReference type="ChEBI" id="CHEBI:137981"/>
        <dbReference type="ChEBI" id="CHEBI:147287"/>
        <dbReference type="ChEBI" id="CHEBI:456216"/>
        <dbReference type="EC" id="6.3.3.1"/>
    </reaction>
</comment>
<dbReference type="InterPro" id="IPR004733">
    <property type="entry name" value="PurM_cligase"/>
</dbReference>
<dbReference type="FunFam" id="3.90.650.10:FF:000011">
    <property type="entry name" value="Phosphoribosylformylglycinamidine cyclo-ligase"/>
    <property type="match status" value="1"/>
</dbReference>
<proteinExistence type="inferred from homology"/>
<evidence type="ECO:0000256" key="15">
    <source>
        <dbReference type="HAMAP-Rule" id="MF_00741"/>
    </source>
</evidence>
<comment type="caution">
    <text evidence="18">The sequence shown here is derived from an EMBL/GenBank/DDBJ whole genome shotgun (WGS) entry which is preliminary data.</text>
</comment>
<evidence type="ECO:0000256" key="2">
    <source>
        <dbReference type="ARBA" id="ARBA00004686"/>
    </source>
</evidence>
<evidence type="ECO:0000313" key="18">
    <source>
        <dbReference type="EMBL" id="PIZ37342.1"/>
    </source>
</evidence>
<evidence type="ECO:0000256" key="7">
    <source>
        <dbReference type="ARBA" id="ARBA00022598"/>
    </source>
</evidence>
<evidence type="ECO:0000256" key="5">
    <source>
        <dbReference type="ARBA" id="ARBA00020367"/>
    </source>
</evidence>
<dbReference type="GO" id="GO:0004637">
    <property type="term" value="F:phosphoribosylamine-glycine ligase activity"/>
    <property type="evidence" value="ECO:0007669"/>
    <property type="project" value="TreeGrafter"/>
</dbReference>
<comment type="pathway">
    <text evidence="2 15">Purine metabolism; IMP biosynthesis via de novo pathway; 5-amino-1-(5-phospho-D-ribosyl)imidazole from N(2)-formyl-N(1)-(5-phospho-D-ribosyl)glycinamide: step 2/2.</text>
</comment>
<dbReference type="Proteomes" id="UP000230956">
    <property type="component" value="Unassembled WGS sequence"/>
</dbReference>
<evidence type="ECO:0000256" key="13">
    <source>
        <dbReference type="ARBA" id="ARBA00033093"/>
    </source>
</evidence>
<feature type="domain" description="PurM-like C-terminal" evidence="17">
    <location>
        <begin position="183"/>
        <end position="347"/>
    </location>
</feature>
<sequence>MADKADTQKKGLTYKDAGVDIEAGEHVVELIKKSVRSTFRPGVLTDIGGFGGLFGIDKDRYKKPVLVSGTDGVGTKLRVAHELDIHNTVGIDLVAMCVNDILVQGAEPLFFLDYFATGSLEPEKTAAVIGGIAEGCRQAGCALLGGETAEMPGFYAPGEYDLAGFAVGIVDKDNIITGEGIAEDDAILGLASTGPHSNGYSLIRKLIETRELKLGQSYWEGSTSLGEAILAPTRIYVKSILKLIQIYPVKGLAHITGGGLTNNIPRILPATVDAALRVGSWPVPPIFEFIQHEGAVFFDEMRRTFNLGIGMVVVLDPAHVKEAMALLAQEGESVFEIGTITKGGGEVRYV</sequence>
<accession>A0A2M7T762</accession>
<dbReference type="GO" id="GO:0004641">
    <property type="term" value="F:phosphoribosylformylglycinamidine cyclo-ligase activity"/>
    <property type="evidence" value="ECO:0007669"/>
    <property type="project" value="UniProtKB-UniRule"/>
</dbReference>
<dbReference type="Gene3D" id="3.30.1330.10">
    <property type="entry name" value="PurM-like, N-terminal domain"/>
    <property type="match status" value="1"/>
</dbReference>
<dbReference type="UniPathway" id="UPA00074">
    <property type="reaction ID" value="UER00129"/>
</dbReference>
<evidence type="ECO:0000256" key="12">
    <source>
        <dbReference type="ARBA" id="ARBA00032931"/>
    </source>
</evidence>
<keyword evidence="6 15" id="KW-0963">Cytoplasm</keyword>
<dbReference type="InterPro" id="IPR010918">
    <property type="entry name" value="PurM-like_C_dom"/>
</dbReference>
<dbReference type="Pfam" id="PF00586">
    <property type="entry name" value="AIRS"/>
    <property type="match status" value="1"/>
</dbReference>
<dbReference type="PANTHER" id="PTHR10520:SF12">
    <property type="entry name" value="TRIFUNCTIONAL PURINE BIOSYNTHETIC PROTEIN ADENOSINE-3"/>
    <property type="match status" value="1"/>
</dbReference>
<keyword evidence="10 15" id="KW-0067">ATP-binding</keyword>
<dbReference type="GO" id="GO:0005524">
    <property type="term" value="F:ATP binding"/>
    <property type="evidence" value="ECO:0007669"/>
    <property type="project" value="UniProtKB-KW"/>
</dbReference>
<evidence type="ECO:0000256" key="1">
    <source>
        <dbReference type="ARBA" id="ARBA00004496"/>
    </source>
</evidence>
<name>A0A2M7T762_9ACTN</name>
<dbReference type="InterPro" id="IPR016188">
    <property type="entry name" value="PurM-like_N"/>
</dbReference>
<evidence type="ECO:0000259" key="16">
    <source>
        <dbReference type="Pfam" id="PF00586"/>
    </source>
</evidence>
<keyword evidence="9 15" id="KW-0658">Purine biosynthesis</keyword>
<dbReference type="GO" id="GO:0005829">
    <property type="term" value="C:cytosol"/>
    <property type="evidence" value="ECO:0007669"/>
    <property type="project" value="TreeGrafter"/>
</dbReference>
<reference evidence="19" key="1">
    <citation type="submission" date="2017-09" db="EMBL/GenBank/DDBJ databases">
        <title>Depth-based differentiation of microbial function through sediment-hosted aquifers and enrichment of novel symbionts in the deep terrestrial subsurface.</title>
        <authorList>
            <person name="Probst A.J."/>
            <person name="Ladd B."/>
            <person name="Jarett J.K."/>
            <person name="Geller-Mcgrath D.E."/>
            <person name="Sieber C.M.K."/>
            <person name="Emerson J.B."/>
            <person name="Anantharaman K."/>
            <person name="Thomas B.C."/>
            <person name="Malmstrom R."/>
            <person name="Stieglmeier M."/>
            <person name="Klingl A."/>
            <person name="Woyke T."/>
            <person name="Ryan C.M."/>
            <person name="Banfield J.F."/>
        </authorList>
    </citation>
    <scope>NUCLEOTIDE SEQUENCE [LARGE SCALE GENOMIC DNA]</scope>
</reference>
<keyword evidence="7 15" id="KW-0436">Ligase</keyword>
<feature type="domain" description="PurM-like N-terminal" evidence="16">
    <location>
        <begin position="65"/>
        <end position="170"/>
    </location>
</feature>
<evidence type="ECO:0000256" key="9">
    <source>
        <dbReference type="ARBA" id="ARBA00022755"/>
    </source>
</evidence>
<evidence type="ECO:0000256" key="10">
    <source>
        <dbReference type="ARBA" id="ARBA00022840"/>
    </source>
</evidence>
<dbReference type="FunFam" id="3.30.1330.10:FF:000001">
    <property type="entry name" value="Phosphoribosylformylglycinamidine cyclo-ligase"/>
    <property type="match status" value="1"/>
</dbReference>
<evidence type="ECO:0000256" key="3">
    <source>
        <dbReference type="ARBA" id="ARBA00010280"/>
    </source>
</evidence>
<dbReference type="NCBIfam" id="TIGR00878">
    <property type="entry name" value="purM"/>
    <property type="match status" value="1"/>
</dbReference>
<dbReference type="InterPro" id="IPR036676">
    <property type="entry name" value="PurM-like_C_sf"/>
</dbReference>
<evidence type="ECO:0000259" key="17">
    <source>
        <dbReference type="Pfam" id="PF02769"/>
    </source>
</evidence>
<gene>
    <name evidence="15" type="primary">purM</name>
    <name evidence="18" type="ORF">COY37_07355</name>
</gene>
<organism evidence="18 19">
    <name type="scientific">Candidatus Aquicultor secundus</name>
    <dbReference type="NCBI Taxonomy" id="1973895"/>
    <lineage>
        <taxon>Bacteria</taxon>
        <taxon>Bacillati</taxon>
        <taxon>Actinomycetota</taxon>
        <taxon>Candidatus Aquicultoria</taxon>
        <taxon>Candidatus Aquicultorales</taxon>
        <taxon>Candidatus Aquicultoraceae</taxon>
        <taxon>Candidatus Aquicultor</taxon>
    </lineage>
</organism>
<dbReference type="HAMAP" id="MF_00741">
    <property type="entry name" value="AIRS"/>
    <property type="match status" value="1"/>
</dbReference>
<comment type="subcellular location">
    <subcellularLocation>
        <location evidence="1 15">Cytoplasm</location>
    </subcellularLocation>
</comment>
<dbReference type="PANTHER" id="PTHR10520">
    <property type="entry name" value="TRIFUNCTIONAL PURINE BIOSYNTHETIC PROTEIN ADENOSINE-3-RELATED"/>
    <property type="match status" value="1"/>
</dbReference>
<evidence type="ECO:0000313" key="19">
    <source>
        <dbReference type="Proteomes" id="UP000230956"/>
    </source>
</evidence>
<dbReference type="AlphaFoldDB" id="A0A2M7T762"/>
<comment type="similarity">
    <text evidence="3 15">Belongs to the AIR synthase family.</text>
</comment>
<protein>
    <recommendedName>
        <fullName evidence="5 15">Phosphoribosylformylglycinamidine cyclo-ligase</fullName>
        <ecNumber evidence="4 15">6.3.3.1</ecNumber>
    </recommendedName>
    <alternativeName>
        <fullName evidence="12 15">AIR synthase</fullName>
    </alternativeName>
    <alternativeName>
        <fullName evidence="13 15">AIRS</fullName>
    </alternativeName>
    <alternativeName>
        <fullName evidence="11 15">Phosphoribosyl-aminoimidazole synthetase</fullName>
    </alternativeName>
</protein>
<dbReference type="RefSeq" id="WP_286679189.1">
    <property type="nucleotide sequence ID" value="NZ_MNXI01000134.1"/>
</dbReference>
<dbReference type="Pfam" id="PF02769">
    <property type="entry name" value="AIRS_C"/>
    <property type="match status" value="1"/>
</dbReference>
<evidence type="ECO:0000256" key="6">
    <source>
        <dbReference type="ARBA" id="ARBA00022490"/>
    </source>
</evidence>
<dbReference type="EMBL" id="PFNG01000174">
    <property type="protein sequence ID" value="PIZ37342.1"/>
    <property type="molecule type" value="Genomic_DNA"/>
</dbReference>
<dbReference type="GO" id="GO:0006189">
    <property type="term" value="P:'de novo' IMP biosynthetic process"/>
    <property type="evidence" value="ECO:0007669"/>
    <property type="project" value="UniProtKB-UniRule"/>
</dbReference>
<dbReference type="SUPFAM" id="SSF55326">
    <property type="entry name" value="PurM N-terminal domain-like"/>
    <property type="match status" value="1"/>
</dbReference>
<dbReference type="EC" id="6.3.3.1" evidence="4 15"/>
<dbReference type="Gene3D" id="3.90.650.10">
    <property type="entry name" value="PurM-like C-terminal domain"/>
    <property type="match status" value="1"/>
</dbReference>
<evidence type="ECO:0000256" key="4">
    <source>
        <dbReference type="ARBA" id="ARBA00013047"/>
    </source>
</evidence>
<dbReference type="InterPro" id="IPR036921">
    <property type="entry name" value="PurM-like_N_sf"/>
</dbReference>
<keyword evidence="8 15" id="KW-0547">Nucleotide-binding</keyword>
<evidence type="ECO:0000256" key="8">
    <source>
        <dbReference type="ARBA" id="ARBA00022741"/>
    </source>
</evidence>
<evidence type="ECO:0000256" key="11">
    <source>
        <dbReference type="ARBA" id="ARBA00031908"/>
    </source>
</evidence>
<dbReference type="SUPFAM" id="SSF56042">
    <property type="entry name" value="PurM C-terminal domain-like"/>
    <property type="match status" value="1"/>
</dbReference>
<evidence type="ECO:0000256" key="14">
    <source>
        <dbReference type="ARBA" id="ARBA00049057"/>
    </source>
</evidence>
<dbReference type="GO" id="GO:0046084">
    <property type="term" value="P:adenine biosynthetic process"/>
    <property type="evidence" value="ECO:0007669"/>
    <property type="project" value="TreeGrafter"/>
</dbReference>
<dbReference type="CDD" id="cd02196">
    <property type="entry name" value="PurM"/>
    <property type="match status" value="1"/>
</dbReference>